<keyword evidence="4" id="KW-1185">Reference proteome</keyword>
<keyword evidence="1" id="KW-0472">Membrane</keyword>
<feature type="domain" description="Acyltransferase 3" evidence="2">
    <location>
        <begin position="6"/>
        <end position="323"/>
    </location>
</feature>
<dbReference type="InterPro" id="IPR002656">
    <property type="entry name" value="Acyl_transf_3_dom"/>
</dbReference>
<dbReference type="PANTHER" id="PTHR23028:SF131">
    <property type="entry name" value="BLR2367 PROTEIN"/>
    <property type="match status" value="1"/>
</dbReference>
<organism evidence="3 4">
    <name type="scientific">Devosia oryziradicis</name>
    <dbReference type="NCBI Taxonomy" id="2801335"/>
    <lineage>
        <taxon>Bacteria</taxon>
        <taxon>Pseudomonadati</taxon>
        <taxon>Pseudomonadota</taxon>
        <taxon>Alphaproteobacteria</taxon>
        <taxon>Hyphomicrobiales</taxon>
        <taxon>Devosiaceae</taxon>
        <taxon>Devosia</taxon>
    </lineage>
</organism>
<evidence type="ECO:0000256" key="1">
    <source>
        <dbReference type="SAM" id="Phobius"/>
    </source>
</evidence>
<feature type="transmembrane region" description="Helical" evidence="1">
    <location>
        <begin position="159"/>
        <end position="178"/>
    </location>
</feature>
<dbReference type="InterPro" id="IPR050879">
    <property type="entry name" value="Acyltransferase_3"/>
</dbReference>
<name>A0ABX7BV53_9HYPH</name>
<feature type="transmembrane region" description="Helical" evidence="1">
    <location>
        <begin position="39"/>
        <end position="59"/>
    </location>
</feature>
<feature type="transmembrane region" description="Helical" evidence="1">
    <location>
        <begin position="214"/>
        <end position="231"/>
    </location>
</feature>
<feature type="transmembrane region" description="Helical" evidence="1">
    <location>
        <begin position="9"/>
        <end position="27"/>
    </location>
</feature>
<dbReference type="PANTHER" id="PTHR23028">
    <property type="entry name" value="ACETYLTRANSFERASE"/>
    <property type="match status" value="1"/>
</dbReference>
<keyword evidence="1" id="KW-1133">Transmembrane helix</keyword>
<dbReference type="EMBL" id="CP068047">
    <property type="protein sequence ID" value="QQR35676.1"/>
    <property type="molecule type" value="Genomic_DNA"/>
</dbReference>
<dbReference type="GO" id="GO:0016491">
    <property type="term" value="F:oxidoreductase activity"/>
    <property type="evidence" value="ECO:0007669"/>
    <property type="project" value="UniProtKB-KW"/>
</dbReference>
<reference evidence="3 4" key="1">
    <citation type="submission" date="2021-01" db="EMBL/GenBank/DDBJ databases">
        <title>Genome seq and assembly of Devosia sp. G19.</title>
        <authorList>
            <person name="Chhetri G."/>
        </authorList>
    </citation>
    <scope>NUCLEOTIDE SEQUENCE [LARGE SCALE GENOMIC DNA]</scope>
    <source>
        <strain evidence="3 4">G19</strain>
    </source>
</reference>
<feature type="transmembrane region" description="Helical" evidence="1">
    <location>
        <begin position="80"/>
        <end position="99"/>
    </location>
</feature>
<feature type="transmembrane region" description="Helical" evidence="1">
    <location>
        <begin position="243"/>
        <end position="260"/>
    </location>
</feature>
<proteinExistence type="predicted"/>
<keyword evidence="1" id="KW-0812">Transmembrane</keyword>
<feature type="transmembrane region" description="Helical" evidence="1">
    <location>
        <begin position="307"/>
        <end position="328"/>
    </location>
</feature>
<keyword evidence="3" id="KW-0012">Acyltransferase</keyword>
<dbReference type="Pfam" id="PF01757">
    <property type="entry name" value="Acyl_transf_3"/>
    <property type="match status" value="1"/>
</dbReference>
<evidence type="ECO:0000259" key="2">
    <source>
        <dbReference type="Pfam" id="PF01757"/>
    </source>
</evidence>
<feature type="transmembrane region" description="Helical" evidence="1">
    <location>
        <begin position="184"/>
        <end position="202"/>
    </location>
</feature>
<dbReference type="Proteomes" id="UP000595460">
    <property type="component" value="Chromosome"/>
</dbReference>
<protein>
    <submittedName>
        <fullName evidence="3">Acyltransferase</fullName>
    </submittedName>
</protein>
<dbReference type="RefSeq" id="WP_201655771.1">
    <property type="nucleotide sequence ID" value="NZ_CP068047.1"/>
</dbReference>
<keyword evidence="3" id="KW-0560">Oxidoreductase</keyword>
<feature type="transmembrane region" description="Helical" evidence="1">
    <location>
        <begin position="280"/>
        <end position="301"/>
    </location>
</feature>
<sequence length="357" mass="38455">MRHKFISIQYLRGLAAMLVLASHALLYPLTGPHLGYSRLGWLGVILFFVISGFIMVVVTGEGRFSPLDFLRRRFIRIVPMYWGATLLAAALALVAPHLFKTTVYDTGQLLLSLLFVPFYNPVSGGIHPLYKLGWTLNYEVFFYLCFAVLAFLGAKARVVGLTAAFSLLAVLGALFQPQPAIPQFYTSFMPLAFCAGAWLGLGTLRGQVAALPRAGIWIALALGAAGLGEGFAVDRAGLLEDGLAFTGFVVFASALVLLAVRLERSLPRVTLLGRIGDASYSIYLVHIYEVAVLAGLAFMLLNPADLVADYSVAVVSIAGGTIAGLVVYRFVEQPVLRAANAIFGRRRPVKAAEAPAE</sequence>
<dbReference type="GO" id="GO:0016746">
    <property type="term" value="F:acyltransferase activity"/>
    <property type="evidence" value="ECO:0007669"/>
    <property type="project" value="UniProtKB-KW"/>
</dbReference>
<accession>A0ABX7BV53</accession>
<feature type="transmembrane region" description="Helical" evidence="1">
    <location>
        <begin position="132"/>
        <end position="152"/>
    </location>
</feature>
<keyword evidence="3" id="KW-0808">Transferase</keyword>
<gene>
    <name evidence="3" type="ORF">JI749_15190</name>
</gene>
<evidence type="ECO:0000313" key="4">
    <source>
        <dbReference type="Proteomes" id="UP000595460"/>
    </source>
</evidence>
<evidence type="ECO:0000313" key="3">
    <source>
        <dbReference type="EMBL" id="QQR35676.1"/>
    </source>
</evidence>